<keyword evidence="2" id="KW-1185">Reference proteome</keyword>
<name>A0AAV0P0J9_9ROSI</name>
<sequence>MLKFQNWILKIQFRKLEQEELSYVA</sequence>
<proteinExistence type="predicted"/>
<reference evidence="1" key="1">
    <citation type="submission" date="2022-08" db="EMBL/GenBank/DDBJ databases">
        <authorList>
            <person name="Gutierrez-Valencia J."/>
        </authorList>
    </citation>
    <scope>NUCLEOTIDE SEQUENCE</scope>
</reference>
<comment type="caution">
    <text evidence="1">The sequence shown here is derived from an EMBL/GenBank/DDBJ whole genome shotgun (WGS) entry which is preliminary data.</text>
</comment>
<accession>A0AAV0P0J9</accession>
<dbReference type="Proteomes" id="UP001154282">
    <property type="component" value="Unassembled WGS sequence"/>
</dbReference>
<evidence type="ECO:0000313" key="2">
    <source>
        <dbReference type="Proteomes" id="UP001154282"/>
    </source>
</evidence>
<organism evidence="1 2">
    <name type="scientific">Linum tenue</name>
    <dbReference type="NCBI Taxonomy" id="586396"/>
    <lineage>
        <taxon>Eukaryota</taxon>
        <taxon>Viridiplantae</taxon>
        <taxon>Streptophyta</taxon>
        <taxon>Embryophyta</taxon>
        <taxon>Tracheophyta</taxon>
        <taxon>Spermatophyta</taxon>
        <taxon>Magnoliopsida</taxon>
        <taxon>eudicotyledons</taxon>
        <taxon>Gunneridae</taxon>
        <taxon>Pentapetalae</taxon>
        <taxon>rosids</taxon>
        <taxon>fabids</taxon>
        <taxon>Malpighiales</taxon>
        <taxon>Linaceae</taxon>
        <taxon>Linum</taxon>
    </lineage>
</organism>
<dbReference type="EMBL" id="CAMGYJ010000008">
    <property type="protein sequence ID" value="CAI0464373.1"/>
    <property type="molecule type" value="Genomic_DNA"/>
</dbReference>
<gene>
    <name evidence="1" type="ORF">LITE_LOCUS36165</name>
</gene>
<protein>
    <submittedName>
        <fullName evidence="1">Uncharacterized protein</fullName>
    </submittedName>
</protein>
<dbReference type="AlphaFoldDB" id="A0AAV0P0J9"/>
<evidence type="ECO:0000313" key="1">
    <source>
        <dbReference type="EMBL" id="CAI0464373.1"/>
    </source>
</evidence>